<dbReference type="GO" id="GO:0005737">
    <property type="term" value="C:cytoplasm"/>
    <property type="evidence" value="ECO:0007669"/>
    <property type="project" value="InterPro"/>
</dbReference>
<dbReference type="GO" id="GO:0006935">
    <property type="term" value="P:chemotaxis"/>
    <property type="evidence" value="ECO:0007669"/>
    <property type="project" value="UniProtKB-UniRule"/>
</dbReference>
<evidence type="ECO:0000259" key="5">
    <source>
        <dbReference type="PROSITE" id="PS50122"/>
    </source>
</evidence>
<organism evidence="6 7">
    <name type="scientific">Flavobacterium akiainvivens</name>
    <dbReference type="NCBI Taxonomy" id="1202724"/>
    <lineage>
        <taxon>Bacteria</taxon>
        <taxon>Pseudomonadati</taxon>
        <taxon>Bacteroidota</taxon>
        <taxon>Flavobacteriia</taxon>
        <taxon>Flavobacteriales</taxon>
        <taxon>Flavobacteriaceae</taxon>
        <taxon>Flavobacterium</taxon>
    </lineage>
</organism>
<sequence>MEKNKVTPAFKALLIGGSAGSLEVMLSILPALKPLPDYAVVIVLHRKNSEDNTLEELFTVRSAIPVNEVDDKTQLMPGYMYIAPAGYHLLFEANGELSLDASEKIHYSRPSIDVAFESAAEVFGNRLTAVLLSGANADGAQGLVAVKEKGGTVVVQDPLTADMPMMPQSALNVITPDFLLKTREILPFVNNLN</sequence>
<dbReference type="STRING" id="1202724.AM493_07325"/>
<evidence type="ECO:0000256" key="1">
    <source>
        <dbReference type="ARBA" id="ARBA00022801"/>
    </source>
</evidence>
<accession>A0A0M8MHT2</accession>
<dbReference type="InterPro" id="IPR035909">
    <property type="entry name" value="CheB_C"/>
</dbReference>
<gene>
    <name evidence="6" type="ORF">AM493_07325</name>
</gene>
<feature type="active site" evidence="4">
    <location>
        <position position="45"/>
    </location>
</feature>
<comment type="catalytic activity">
    <reaction evidence="3">
        <text>[protein]-L-glutamate 5-O-methyl ester + H2O = L-glutamyl-[protein] + methanol + H(+)</text>
        <dbReference type="Rhea" id="RHEA:23236"/>
        <dbReference type="Rhea" id="RHEA-COMP:10208"/>
        <dbReference type="Rhea" id="RHEA-COMP:10311"/>
        <dbReference type="ChEBI" id="CHEBI:15377"/>
        <dbReference type="ChEBI" id="CHEBI:15378"/>
        <dbReference type="ChEBI" id="CHEBI:17790"/>
        <dbReference type="ChEBI" id="CHEBI:29973"/>
        <dbReference type="ChEBI" id="CHEBI:82795"/>
        <dbReference type="EC" id="3.1.1.61"/>
    </reaction>
</comment>
<dbReference type="RefSeq" id="WP_054407166.1">
    <property type="nucleotide sequence ID" value="NZ_FOYA01000008.1"/>
</dbReference>
<dbReference type="OrthoDB" id="1524092at2"/>
<dbReference type="GO" id="GO:0008984">
    <property type="term" value="F:protein-glutamate methylesterase activity"/>
    <property type="evidence" value="ECO:0007669"/>
    <property type="project" value="UniProtKB-EC"/>
</dbReference>
<comment type="caution">
    <text evidence="6">The sequence shown here is derived from an EMBL/GenBank/DDBJ whole genome shotgun (WGS) entry which is preliminary data.</text>
</comment>
<evidence type="ECO:0000313" key="6">
    <source>
        <dbReference type="EMBL" id="KOS05868.1"/>
    </source>
</evidence>
<dbReference type="GO" id="GO:0000156">
    <property type="term" value="F:phosphorelay response regulator activity"/>
    <property type="evidence" value="ECO:0007669"/>
    <property type="project" value="InterPro"/>
</dbReference>
<dbReference type="PANTHER" id="PTHR42872:SF6">
    <property type="entry name" value="PROTEIN-GLUTAMATE METHYLESTERASE_PROTEIN-GLUTAMINE GLUTAMINASE"/>
    <property type="match status" value="1"/>
</dbReference>
<keyword evidence="4" id="KW-0145">Chemotaxis</keyword>
<feature type="active site" evidence="4">
    <location>
        <position position="18"/>
    </location>
</feature>
<feature type="domain" description="CheB-type methylesterase" evidence="5">
    <location>
        <begin position="6"/>
        <end position="173"/>
    </location>
</feature>
<dbReference type="PROSITE" id="PS50122">
    <property type="entry name" value="CHEB"/>
    <property type="match status" value="1"/>
</dbReference>
<dbReference type="Pfam" id="PF01339">
    <property type="entry name" value="CheB_methylest"/>
    <property type="match status" value="1"/>
</dbReference>
<proteinExistence type="predicted"/>
<dbReference type="AlphaFoldDB" id="A0A0M8MHT2"/>
<keyword evidence="1 4" id="KW-0378">Hydrolase</keyword>
<protein>
    <recommendedName>
        <fullName evidence="2">protein-glutamate methylesterase</fullName>
        <ecNumber evidence="2">3.1.1.61</ecNumber>
    </recommendedName>
</protein>
<dbReference type="EC" id="3.1.1.61" evidence="2"/>
<dbReference type="CDD" id="cd16433">
    <property type="entry name" value="CheB"/>
    <property type="match status" value="1"/>
</dbReference>
<evidence type="ECO:0000256" key="2">
    <source>
        <dbReference type="ARBA" id="ARBA00039140"/>
    </source>
</evidence>
<reference evidence="6 7" key="1">
    <citation type="submission" date="2015-08" db="EMBL/GenBank/DDBJ databases">
        <title>Whole genome sequence of Flavobacterium akiainvivens IK-1T, from decaying Wikstroemia oahuensis, an endemic Hawaiian shrub.</title>
        <authorList>
            <person name="Wan X."/>
            <person name="Hou S."/>
            <person name="Saito J."/>
            <person name="Donachie S."/>
        </authorList>
    </citation>
    <scope>NUCLEOTIDE SEQUENCE [LARGE SCALE GENOMIC DNA]</scope>
    <source>
        <strain evidence="6 7">IK-1</strain>
    </source>
</reference>
<dbReference type="PATRIC" id="fig|1202724.3.peg.1523"/>
<dbReference type="Gene3D" id="3.40.50.180">
    <property type="entry name" value="Methylesterase CheB, C-terminal domain"/>
    <property type="match status" value="1"/>
</dbReference>
<evidence type="ECO:0000256" key="3">
    <source>
        <dbReference type="ARBA" id="ARBA00048267"/>
    </source>
</evidence>
<dbReference type="SUPFAM" id="SSF52738">
    <property type="entry name" value="Methylesterase CheB, C-terminal domain"/>
    <property type="match status" value="1"/>
</dbReference>
<dbReference type="PANTHER" id="PTHR42872">
    <property type="entry name" value="PROTEIN-GLUTAMATE METHYLESTERASE/PROTEIN-GLUTAMINE GLUTAMINASE"/>
    <property type="match status" value="1"/>
</dbReference>
<evidence type="ECO:0000313" key="7">
    <source>
        <dbReference type="Proteomes" id="UP000037755"/>
    </source>
</evidence>
<keyword evidence="7" id="KW-1185">Reference proteome</keyword>
<dbReference type="InterPro" id="IPR000673">
    <property type="entry name" value="Sig_transdc_resp-reg_Me-estase"/>
</dbReference>
<dbReference type="Proteomes" id="UP000037755">
    <property type="component" value="Unassembled WGS sequence"/>
</dbReference>
<evidence type="ECO:0000256" key="4">
    <source>
        <dbReference type="PROSITE-ProRule" id="PRU00050"/>
    </source>
</evidence>
<feature type="active site" evidence="4">
    <location>
        <position position="138"/>
    </location>
</feature>
<name>A0A0M8MHT2_9FLAO</name>
<dbReference type="EMBL" id="LIYD01000005">
    <property type="protein sequence ID" value="KOS05868.1"/>
    <property type="molecule type" value="Genomic_DNA"/>
</dbReference>